<feature type="domain" description="Transglycosylase SLT" evidence="4">
    <location>
        <begin position="138"/>
        <end position="220"/>
    </location>
</feature>
<proteinExistence type="inferred from homology"/>
<reference evidence="5 6" key="1">
    <citation type="submission" date="2019-02" db="EMBL/GenBank/DDBJ databases">
        <title>Aquabacterium sp. strain KMB7.</title>
        <authorList>
            <person name="Chen W.-M."/>
        </authorList>
    </citation>
    <scope>NUCLEOTIDE SEQUENCE [LARGE SCALE GENOMIC DNA]</scope>
    <source>
        <strain evidence="5 6">KMB7</strain>
    </source>
</reference>
<evidence type="ECO:0000313" key="6">
    <source>
        <dbReference type="Proteomes" id="UP000292120"/>
    </source>
</evidence>
<dbReference type="RefSeq" id="WP_130968158.1">
    <property type="nucleotide sequence ID" value="NZ_SIXI01000004.1"/>
</dbReference>
<evidence type="ECO:0000259" key="4">
    <source>
        <dbReference type="Pfam" id="PF01464"/>
    </source>
</evidence>
<keyword evidence="3" id="KW-1133">Transmembrane helix</keyword>
<name>A0A4Q9GZ94_9BURK</name>
<dbReference type="Gene3D" id="1.10.530.10">
    <property type="match status" value="1"/>
</dbReference>
<accession>A0A4Q9GZ94</accession>
<dbReference type="CDD" id="cd00254">
    <property type="entry name" value="LT-like"/>
    <property type="match status" value="1"/>
</dbReference>
<dbReference type="Proteomes" id="UP000292120">
    <property type="component" value="Unassembled WGS sequence"/>
</dbReference>
<protein>
    <submittedName>
        <fullName evidence="5">Lytic transglycosylase domain-containing protein</fullName>
    </submittedName>
</protein>
<sequence length="328" mass="34871">MTAFKQWDTWRQTGADVARGVRHVSHHALAVVGLGAVLTAVFLSTRPELRHQLETDALAWLSDRALARLAPQGGADTARDENFLLAMAEPDAIQRATAADVSELNRQQQLVVQWISRRYSVAQEPISRLVQEAWSVGKAAGVEPTLILAIMAMESSFNPFAQSHVGAQGLMQVMTGIHRDKYEAFGGKRAAFDPVTNLRVGVQVLKECITRAGSLEEGLKYYVGAANLAHDGGYANRVLTEQRYLLSVAAGRHVPTNATLPPPGAVIEAAATQVVPSVPTAYQPDAAASGAQRAAPAVSPAPSASEAPVNAHRGAPERVAAEQIALAN</sequence>
<dbReference type="SUPFAM" id="SSF53955">
    <property type="entry name" value="Lysozyme-like"/>
    <property type="match status" value="1"/>
</dbReference>
<dbReference type="InterPro" id="IPR008258">
    <property type="entry name" value="Transglycosylase_SLT_dom_1"/>
</dbReference>
<dbReference type="EMBL" id="SIXI01000004">
    <property type="protein sequence ID" value="TBO30165.1"/>
    <property type="molecule type" value="Genomic_DNA"/>
</dbReference>
<keyword evidence="6" id="KW-1185">Reference proteome</keyword>
<comment type="caution">
    <text evidence="5">The sequence shown here is derived from an EMBL/GenBank/DDBJ whole genome shotgun (WGS) entry which is preliminary data.</text>
</comment>
<dbReference type="InterPro" id="IPR023346">
    <property type="entry name" value="Lysozyme-like_dom_sf"/>
</dbReference>
<keyword evidence="3" id="KW-0472">Membrane</keyword>
<evidence type="ECO:0000256" key="2">
    <source>
        <dbReference type="SAM" id="MobiDB-lite"/>
    </source>
</evidence>
<gene>
    <name evidence="5" type="ORF">EYS42_10725</name>
</gene>
<feature type="transmembrane region" description="Helical" evidence="3">
    <location>
        <begin position="24"/>
        <end position="43"/>
    </location>
</feature>
<evidence type="ECO:0000256" key="3">
    <source>
        <dbReference type="SAM" id="Phobius"/>
    </source>
</evidence>
<feature type="compositionally biased region" description="Low complexity" evidence="2">
    <location>
        <begin position="286"/>
        <end position="311"/>
    </location>
</feature>
<dbReference type="PANTHER" id="PTHR37423:SF2">
    <property type="entry name" value="MEMBRANE-BOUND LYTIC MUREIN TRANSGLYCOSYLASE C"/>
    <property type="match status" value="1"/>
</dbReference>
<dbReference type="Pfam" id="PF01464">
    <property type="entry name" value="SLT"/>
    <property type="match status" value="1"/>
</dbReference>
<keyword evidence="3" id="KW-0812">Transmembrane</keyword>
<evidence type="ECO:0000256" key="1">
    <source>
        <dbReference type="ARBA" id="ARBA00007734"/>
    </source>
</evidence>
<dbReference type="OrthoDB" id="9815002at2"/>
<dbReference type="PANTHER" id="PTHR37423">
    <property type="entry name" value="SOLUBLE LYTIC MUREIN TRANSGLYCOSYLASE-RELATED"/>
    <property type="match status" value="1"/>
</dbReference>
<evidence type="ECO:0000313" key="5">
    <source>
        <dbReference type="EMBL" id="TBO30165.1"/>
    </source>
</evidence>
<dbReference type="AlphaFoldDB" id="A0A4Q9GZ94"/>
<comment type="similarity">
    <text evidence="1">Belongs to the transglycosylase Slt family.</text>
</comment>
<organism evidence="5 6">
    <name type="scientific">Aquabacterium lacunae</name>
    <dbReference type="NCBI Taxonomy" id="2528630"/>
    <lineage>
        <taxon>Bacteria</taxon>
        <taxon>Pseudomonadati</taxon>
        <taxon>Pseudomonadota</taxon>
        <taxon>Betaproteobacteria</taxon>
        <taxon>Burkholderiales</taxon>
        <taxon>Aquabacterium</taxon>
    </lineage>
</organism>
<feature type="region of interest" description="Disordered" evidence="2">
    <location>
        <begin position="286"/>
        <end position="317"/>
    </location>
</feature>